<dbReference type="CDD" id="cd02440">
    <property type="entry name" value="AdoMet_MTases"/>
    <property type="match status" value="1"/>
</dbReference>
<dbReference type="InterPro" id="IPR047785">
    <property type="entry name" value="tRNA_MNMC2"/>
</dbReference>
<protein>
    <submittedName>
        <fullName evidence="2">tRNA 5-methylaminomethyl-2-thiouridine biosynthesis bifunctional protein MnmC</fullName>
    </submittedName>
</protein>
<evidence type="ECO:0000259" key="1">
    <source>
        <dbReference type="Pfam" id="PF05430"/>
    </source>
</evidence>
<dbReference type="EMBL" id="SJPN01000004">
    <property type="protein sequence ID" value="TWU02330.1"/>
    <property type="molecule type" value="Genomic_DNA"/>
</dbReference>
<dbReference type="AlphaFoldDB" id="A0A5C6ARK9"/>
<dbReference type="Gene3D" id="3.40.50.150">
    <property type="entry name" value="Vaccinia Virus protein VP39"/>
    <property type="match status" value="1"/>
</dbReference>
<name>A0A5C6ARK9_9BACT</name>
<dbReference type="PANTHER" id="PTHR39963">
    <property type="entry name" value="SLL0983 PROTEIN"/>
    <property type="match status" value="1"/>
</dbReference>
<dbReference type="RefSeq" id="WP_146520679.1">
    <property type="nucleotide sequence ID" value="NZ_CP151726.1"/>
</dbReference>
<proteinExistence type="predicted"/>
<feature type="domain" description="MnmC-like methyltransferase" evidence="1">
    <location>
        <begin position="143"/>
        <end position="244"/>
    </location>
</feature>
<dbReference type="Proteomes" id="UP000320176">
    <property type="component" value="Unassembled WGS sequence"/>
</dbReference>
<evidence type="ECO:0000313" key="3">
    <source>
        <dbReference type="Proteomes" id="UP000320176"/>
    </source>
</evidence>
<reference evidence="2 3" key="1">
    <citation type="submission" date="2019-02" db="EMBL/GenBank/DDBJ databases">
        <title>Deep-cultivation of Planctomycetes and their phenomic and genomic characterization uncovers novel biology.</title>
        <authorList>
            <person name="Wiegand S."/>
            <person name="Jogler M."/>
            <person name="Boedeker C."/>
            <person name="Pinto D."/>
            <person name="Vollmers J."/>
            <person name="Rivas-Marin E."/>
            <person name="Kohn T."/>
            <person name="Peeters S.H."/>
            <person name="Heuer A."/>
            <person name="Rast P."/>
            <person name="Oberbeckmann S."/>
            <person name="Bunk B."/>
            <person name="Jeske O."/>
            <person name="Meyerdierks A."/>
            <person name="Storesund J.E."/>
            <person name="Kallscheuer N."/>
            <person name="Luecker S."/>
            <person name="Lage O.M."/>
            <person name="Pohl T."/>
            <person name="Merkel B.J."/>
            <person name="Hornburger P."/>
            <person name="Mueller R.-W."/>
            <person name="Bruemmer F."/>
            <person name="Labrenz M."/>
            <person name="Spormann A.M."/>
            <person name="Op Den Camp H."/>
            <person name="Overmann J."/>
            <person name="Amann R."/>
            <person name="Jetten M.S.M."/>
            <person name="Mascher T."/>
            <person name="Medema M.H."/>
            <person name="Devos D.P."/>
            <person name="Kaster A.-K."/>
            <person name="Ovreas L."/>
            <person name="Rohde M."/>
            <person name="Galperin M.Y."/>
            <person name="Jogler C."/>
        </authorList>
    </citation>
    <scope>NUCLEOTIDE SEQUENCE [LARGE SCALE GENOMIC DNA]</scope>
    <source>
        <strain evidence="2 3">Pla52n</strain>
    </source>
</reference>
<dbReference type="GO" id="GO:0004808">
    <property type="term" value="F:tRNA (5-methylaminomethyl-2-thiouridylate)(34)-methyltransferase activity"/>
    <property type="evidence" value="ECO:0007669"/>
    <property type="project" value="InterPro"/>
</dbReference>
<dbReference type="InterPro" id="IPR008471">
    <property type="entry name" value="MnmC-like_methylTransf"/>
</dbReference>
<dbReference type="Pfam" id="PF05430">
    <property type="entry name" value="Methyltransf_30"/>
    <property type="match status" value="1"/>
</dbReference>
<accession>A0A5C6ARK9</accession>
<keyword evidence="3" id="KW-1185">Reference proteome</keyword>
<dbReference type="NCBIfam" id="NF033855">
    <property type="entry name" value="tRNA_MNMC2"/>
    <property type="match status" value="1"/>
</dbReference>
<organism evidence="2 3">
    <name type="scientific">Stieleria varia</name>
    <dbReference type="NCBI Taxonomy" id="2528005"/>
    <lineage>
        <taxon>Bacteria</taxon>
        <taxon>Pseudomonadati</taxon>
        <taxon>Planctomycetota</taxon>
        <taxon>Planctomycetia</taxon>
        <taxon>Pirellulales</taxon>
        <taxon>Pirellulaceae</taxon>
        <taxon>Stieleria</taxon>
    </lineage>
</organism>
<dbReference type="OrthoDB" id="9786494at2"/>
<gene>
    <name evidence="2" type="primary">mnmC</name>
    <name evidence="2" type="ORF">Pla52n_33800</name>
</gene>
<dbReference type="SUPFAM" id="SSF53335">
    <property type="entry name" value="S-adenosyl-L-methionine-dependent methyltransferases"/>
    <property type="match status" value="1"/>
</dbReference>
<evidence type="ECO:0000313" key="2">
    <source>
        <dbReference type="EMBL" id="TWU02330.1"/>
    </source>
</evidence>
<dbReference type="PANTHER" id="PTHR39963:SF1">
    <property type="entry name" value="MNMC-LIKE METHYLTRANSFERASE DOMAIN-CONTAINING PROTEIN"/>
    <property type="match status" value="1"/>
</dbReference>
<comment type="caution">
    <text evidence="2">The sequence shown here is derived from an EMBL/GenBank/DDBJ whole genome shotgun (WGS) entry which is preliminary data.</text>
</comment>
<dbReference type="GO" id="GO:0016645">
    <property type="term" value="F:oxidoreductase activity, acting on the CH-NH group of donors"/>
    <property type="evidence" value="ECO:0007669"/>
    <property type="project" value="InterPro"/>
</dbReference>
<sequence>MPIPVRPTFPTAWPEYNILVTDDGSRTLIRTDTGDSFHSGCGAWTETRHVYLHGSGVVDRLREHRHASVLELGLGTGMAMLATVDAAVEHDAALRYAAVETQWLPSELIKQLEPETWVKTPHLVSSYNAFRDSIASPQQGHRYTWHFGERIEVTVCIDDFTNWNPPDDVKFDAIFFDAFAPDSVPELWQAECFQTARDCLAENGRLATYSCSRPVRDAMAAAGLQVNRVPGPPGGKREVLVAHLPNPT</sequence>
<dbReference type="InterPro" id="IPR029063">
    <property type="entry name" value="SAM-dependent_MTases_sf"/>
</dbReference>